<gene>
    <name evidence="4" type="ORF">FH5T_01260</name>
    <name evidence="5" type="ORF">SAMN05444285_106104</name>
</gene>
<dbReference type="EMBL" id="FOHT01000006">
    <property type="protein sequence ID" value="SET12813.1"/>
    <property type="molecule type" value="Genomic_DNA"/>
</dbReference>
<dbReference type="HOGENOM" id="CLU_996522_0_0_10"/>
<dbReference type="eggNOG" id="COG1533">
    <property type="taxonomic scope" value="Bacteria"/>
</dbReference>
<dbReference type="Proteomes" id="UP000023772">
    <property type="component" value="Chromosome"/>
</dbReference>
<dbReference type="SFLD" id="SFLDS00029">
    <property type="entry name" value="Radical_SAM"/>
    <property type="match status" value="1"/>
</dbReference>
<dbReference type="STRING" id="1168034.FH5T_01260"/>
<dbReference type="InterPro" id="IPR040086">
    <property type="entry name" value="MJ0683-like"/>
</dbReference>
<keyword evidence="3" id="KW-0411">Iron-sulfur</keyword>
<protein>
    <recommendedName>
        <fullName evidence="8">DNA repair photolyase</fullName>
    </recommendedName>
</protein>
<dbReference type="Gene3D" id="3.80.30.30">
    <property type="match status" value="1"/>
</dbReference>
<dbReference type="GO" id="GO:0046872">
    <property type="term" value="F:metal ion binding"/>
    <property type="evidence" value="ECO:0007669"/>
    <property type="project" value="UniProtKB-KW"/>
</dbReference>
<evidence type="ECO:0000313" key="6">
    <source>
        <dbReference type="Proteomes" id="UP000023772"/>
    </source>
</evidence>
<dbReference type="GO" id="GO:0003824">
    <property type="term" value="F:catalytic activity"/>
    <property type="evidence" value="ECO:0007669"/>
    <property type="project" value="InterPro"/>
</dbReference>
<sequence>MKKENLKTEKMKNVYKGKAIYNPSGKAGEYSNWACNFYVGCSNECSYCYLKKGITAKVLGGSTPVLKKCFNNETHALDIFSAELHKNINELKQHGLFFSFTTDPMLNETIKLTLEAAKYAVDFGVPVKILTKMGLLAFEVFDDDYTLNAGRDKGMVAFGVTLTGHDELEPNAKSNKERIEMLRTAKKFGYKTFASIEPIIDFRSAKNVIEASKDFCDLFKIGLESGGKYDVLESQNFVEWLNQIKQPKIYLKESLQKLSRYTNAELGNYFVESNYNLFT</sequence>
<name>X5D7K2_9BACT</name>
<keyword evidence="6" id="KW-1185">Reference proteome</keyword>
<evidence type="ECO:0000313" key="7">
    <source>
        <dbReference type="Proteomes" id="UP000181981"/>
    </source>
</evidence>
<reference evidence="5 7" key="2">
    <citation type="submission" date="2016-10" db="EMBL/GenBank/DDBJ databases">
        <authorList>
            <person name="de Groot N.N."/>
        </authorList>
    </citation>
    <scope>NUCLEOTIDE SEQUENCE [LARGE SCALE GENOMIC DNA]</scope>
    <source>
        <strain evidence="5 7">DSM 25947</strain>
    </source>
</reference>
<dbReference type="InterPro" id="IPR007197">
    <property type="entry name" value="rSAM"/>
</dbReference>
<proteinExistence type="predicted"/>
<organism evidence="5 7">
    <name type="scientific">Draconibacterium orientale</name>
    <dbReference type="NCBI Taxonomy" id="1168034"/>
    <lineage>
        <taxon>Bacteria</taxon>
        <taxon>Pseudomonadati</taxon>
        <taxon>Bacteroidota</taxon>
        <taxon>Bacteroidia</taxon>
        <taxon>Marinilabiliales</taxon>
        <taxon>Prolixibacteraceae</taxon>
        <taxon>Draconibacterium</taxon>
    </lineage>
</organism>
<dbReference type="EMBL" id="CP007451">
    <property type="protein sequence ID" value="AHW58663.1"/>
    <property type="molecule type" value="Genomic_DNA"/>
</dbReference>
<dbReference type="OrthoDB" id="9785699at2"/>
<dbReference type="RefSeq" id="WP_038554529.1">
    <property type="nucleotide sequence ID" value="NZ_FOHT01000006.1"/>
</dbReference>
<dbReference type="PANTHER" id="PTHR43432:SF3">
    <property type="entry name" value="SLR0285 PROTEIN"/>
    <property type="match status" value="1"/>
</dbReference>
<evidence type="ECO:0000313" key="5">
    <source>
        <dbReference type="EMBL" id="SET12813.1"/>
    </source>
</evidence>
<keyword evidence="2" id="KW-0408">Iron</keyword>
<evidence type="ECO:0000256" key="2">
    <source>
        <dbReference type="ARBA" id="ARBA00023004"/>
    </source>
</evidence>
<evidence type="ECO:0000256" key="1">
    <source>
        <dbReference type="ARBA" id="ARBA00022723"/>
    </source>
</evidence>
<dbReference type="PANTHER" id="PTHR43432">
    <property type="entry name" value="SLR0285 PROTEIN"/>
    <property type="match status" value="1"/>
</dbReference>
<dbReference type="KEGG" id="dori:FH5T_01260"/>
<evidence type="ECO:0000313" key="4">
    <source>
        <dbReference type="EMBL" id="AHW58663.1"/>
    </source>
</evidence>
<keyword evidence="1" id="KW-0479">Metal-binding</keyword>
<dbReference type="Proteomes" id="UP000181981">
    <property type="component" value="Unassembled WGS sequence"/>
</dbReference>
<evidence type="ECO:0008006" key="8">
    <source>
        <dbReference type="Google" id="ProtNLM"/>
    </source>
</evidence>
<reference evidence="4 6" key="1">
    <citation type="submission" date="2014-03" db="EMBL/GenBank/DDBJ databases">
        <title>Complete genome sequence of a deeply braunched marine Bacteroidia bacterium Draconibacterium orientale type strain FH5T.</title>
        <authorList>
            <person name="Li X."/>
            <person name="Wang X."/>
            <person name="Xie Z."/>
            <person name="Du Z."/>
            <person name="Chen G."/>
        </authorList>
    </citation>
    <scope>NUCLEOTIDE SEQUENCE [LARGE SCALE GENOMIC DNA]</scope>
    <source>
        <strain evidence="4 6">FH5</strain>
    </source>
</reference>
<accession>X5D7K2</accession>
<dbReference type="GO" id="GO:0051536">
    <property type="term" value="F:iron-sulfur cluster binding"/>
    <property type="evidence" value="ECO:0007669"/>
    <property type="project" value="UniProtKB-KW"/>
</dbReference>
<evidence type="ECO:0000256" key="3">
    <source>
        <dbReference type="ARBA" id="ARBA00023014"/>
    </source>
</evidence>
<dbReference type="AlphaFoldDB" id="X5D7K2"/>